<dbReference type="PROSITE" id="PS51270">
    <property type="entry name" value="ZF_CTCHY"/>
    <property type="match status" value="1"/>
</dbReference>
<dbReference type="InterPro" id="IPR039512">
    <property type="entry name" value="RCHY1_zinc-ribbon"/>
</dbReference>
<keyword evidence="1" id="KW-0436">Ligase</keyword>
<feature type="region of interest" description="Disordered" evidence="6">
    <location>
        <begin position="55"/>
        <end position="84"/>
    </location>
</feature>
<feature type="region of interest" description="Disordered" evidence="6">
    <location>
        <begin position="352"/>
        <end position="371"/>
    </location>
</feature>
<evidence type="ECO:0000256" key="5">
    <source>
        <dbReference type="PROSITE-ProRule" id="PRU00601"/>
    </source>
</evidence>
<dbReference type="AlphaFoldDB" id="V7C7K5"/>
<gene>
    <name evidence="10" type="ORF">PHAVU_003G094000g</name>
</gene>
<dbReference type="Gene3D" id="1.20.120.520">
    <property type="entry name" value="nmb1532 protein domain like"/>
    <property type="match status" value="1"/>
</dbReference>
<dbReference type="SUPFAM" id="SSF161245">
    <property type="entry name" value="Zinc hairpin stack"/>
    <property type="match status" value="1"/>
</dbReference>
<keyword evidence="11" id="KW-1185">Reference proteome</keyword>
<name>V7C7K5_PHAVU</name>
<dbReference type="InterPro" id="IPR001841">
    <property type="entry name" value="Znf_RING"/>
</dbReference>
<dbReference type="PROSITE" id="PS51266">
    <property type="entry name" value="ZF_CHY"/>
    <property type="match status" value="1"/>
</dbReference>
<evidence type="ECO:0000313" key="11">
    <source>
        <dbReference type="Proteomes" id="UP000000226"/>
    </source>
</evidence>
<evidence type="ECO:0000256" key="1">
    <source>
        <dbReference type="ARBA" id="ARBA00022598"/>
    </source>
</evidence>
<dbReference type="SUPFAM" id="SSF57850">
    <property type="entry name" value="RING/U-box"/>
    <property type="match status" value="1"/>
</dbReference>
<keyword evidence="4" id="KW-0862">Zinc</keyword>
<dbReference type="InterPro" id="IPR037275">
    <property type="entry name" value="Znf_CTCHY_sf"/>
</dbReference>
<dbReference type="GO" id="GO:0016874">
    <property type="term" value="F:ligase activity"/>
    <property type="evidence" value="ECO:0007669"/>
    <property type="project" value="UniProtKB-KW"/>
</dbReference>
<feature type="domain" description="RING-type" evidence="7">
    <location>
        <begin position="512"/>
        <end position="554"/>
    </location>
</feature>
<dbReference type="PROSITE" id="PS51257">
    <property type="entry name" value="PROKAR_LIPOPROTEIN"/>
    <property type="match status" value="1"/>
</dbReference>
<feature type="domain" description="CHY-type" evidence="8">
    <location>
        <begin position="376"/>
        <end position="445"/>
    </location>
</feature>
<dbReference type="EMBL" id="CM002290">
    <property type="protein sequence ID" value="ESW26137.1"/>
    <property type="molecule type" value="Genomic_DNA"/>
</dbReference>
<dbReference type="Pfam" id="PF14599">
    <property type="entry name" value="zinc_ribbon_6"/>
    <property type="match status" value="1"/>
</dbReference>
<protein>
    <submittedName>
        <fullName evidence="10">Uncharacterized protein</fullName>
    </submittedName>
</protein>
<evidence type="ECO:0000259" key="9">
    <source>
        <dbReference type="PROSITE" id="PS51270"/>
    </source>
</evidence>
<feature type="compositionally biased region" description="Polar residues" evidence="6">
    <location>
        <begin position="55"/>
        <end position="76"/>
    </location>
</feature>
<dbReference type="PROSITE" id="PS50089">
    <property type="entry name" value="ZF_RING_2"/>
    <property type="match status" value="1"/>
</dbReference>
<evidence type="ECO:0000259" key="7">
    <source>
        <dbReference type="PROSITE" id="PS50089"/>
    </source>
</evidence>
<evidence type="ECO:0000313" key="10">
    <source>
        <dbReference type="EMBL" id="ESW26137.1"/>
    </source>
</evidence>
<feature type="domain" description="CTCHY-type" evidence="9">
    <location>
        <begin position="448"/>
        <end position="511"/>
    </location>
</feature>
<dbReference type="STRING" id="3885.V7C7K5"/>
<evidence type="ECO:0000256" key="6">
    <source>
        <dbReference type="SAM" id="MobiDB-lite"/>
    </source>
</evidence>
<dbReference type="OrthoDB" id="411372at2759"/>
<organism evidence="10 11">
    <name type="scientific">Phaseolus vulgaris</name>
    <name type="common">Kidney bean</name>
    <name type="synonym">French bean</name>
    <dbReference type="NCBI Taxonomy" id="3885"/>
    <lineage>
        <taxon>Eukaryota</taxon>
        <taxon>Viridiplantae</taxon>
        <taxon>Streptophyta</taxon>
        <taxon>Embryophyta</taxon>
        <taxon>Tracheophyta</taxon>
        <taxon>Spermatophyta</taxon>
        <taxon>Magnoliopsida</taxon>
        <taxon>eudicotyledons</taxon>
        <taxon>Gunneridae</taxon>
        <taxon>Pentapetalae</taxon>
        <taxon>rosids</taxon>
        <taxon>fabids</taxon>
        <taxon>Fabales</taxon>
        <taxon>Fabaceae</taxon>
        <taxon>Papilionoideae</taxon>
        <taxon>50 kb inversion clade</taxon>
        <taxon>NPAAA clade</taxon>
        <taxon>indigoferoid/millettioid clade</taxon>
        <taxon>Phaseoleae</taxon>
        <taxon>Phaseolus</taxon>
    </lineage>
</organism>
<dbReference type="SUPFAM" id="SSF161219">
    <property type="entry name" value="CHY zinc finger-like"/>
    <property type="match status" value="1"/>
</dbReference>
<dbReference type="eggNOG" id="KOG1940">
    <property type="taxonomic scope" value="Eukaryota"/>
</dbReference>
<dbReference type="GO" id="GO:0016567">
    <property type="term" value="P:protein ubiquitination"/>
    <property type="evidence" value="ECO:0007669"/>
    <property type="project" value="TreeGrafter"/>
</dbReference>
<feature type="region of interest" description="Disordered" evidence="6">
    <location>
        <begin position="271"/>
        <end position="291"/>
    </location>
</feature>
<evidence type="ECO:0000256" key="4">
    <source>
        <dbReference type="ARBA" id="ARBA00022833"/>
    </source>
</evidence>
<dbReference type="CDD" id="cd16464">
    <property type="entry name" value="RING-H2_Pirh2-like"/>
    <property type="match status" value="1"/>
</dbReference>
<dbReference type="Gene3D" id="3.30.40.10">
    <property type="entry name" value="Zinc/RING finger domain, C3HC4 (zinc finger)"/>
    <property type="match status" value="1"/>
</dbReference>
<dbReference type="CDD" id="cd12108">
    <property type="entry name" value="Hr-like"/>
    <property type="match status" value="1"/>
</dbReference>
<dbReference type="GO" id="GO:0005634">
    <property type="term" value="C:nucleus"/>
    <property type="evidence" value="ECO:0007669"/>
    <property type="project" value="TreeGrafter"/>
</dbReference>
<dbReference type="InterPro" id="IPR012312">
    <property type="entry name" value="Hemerythrin-like"/>
</dbReference>
<dbReference type="Gene3D" id="2.20.28.10">
    <property type="match status" value="1"/>
</dbReference>
<dbReference type="Pfam" id="PF05495">
    <property type="entry name" value="zf-CHY"/>
    <property type="match status" value="1"/>
</dbReference>
<dbReference type="InterPro" id="IPR008913">
    <property type="entry name" value="Znf_CHY"/>
</dbReference>
<dbReference type="GO" id="GO:0006879">
    <property type="term" value="P:intracellular iron ion homeostasis"/>
    <property type="evidence" value="ECO:0007669"/>
    <property type="project" value="UniProtKB-ARBA"/>
</dbReference>
<dbReference type="SMART" id="SM00184">
    <property type="entry name" value="RING"/>
    <property type="match status" value="1"/>
</dbReference>
<dbReference type="PANTHER" id="PTHR21319">
    <property type="entry name" value="RING FINGER AND CHY ZINC FINGER DOMAIN-CONTAINING PROTEIN 1"/>
    <property type="match status" value="1"/>
</dbReference>
<accession>V7C7K5</accession>
<dbReference type="Gramene" id="ESW26137">
    <property type="protein sequence ID" value="ESW26137"/>
    <property type="gene ID" value="PHAVU_003G094000g"/>
</dbReference>
<sequence length="628" mass="70543">MIKGGSPNVKEAAREVARDAVPLATLCLSSSVSGCCPAQRITDIEENIVQSSCPASALSESDGTQQRSVKRNIQQVHNEDVSEISESESTQKQCCSSRSCCVPALGVSRNNLGLGSLTTTKSLRSLSFTASAPSINSSLFIWETDNSSSDVGSTERPIDTIFKFHKAIRKDLEYLDVESGKLSDGDETIIRQFSGRFRLLWGLYRAHSNAEDDIVFPALESKEALHNVSHSYTLDHKQEEKLLKMMDTWKQATKNTMFNEWLNECLKESPVSTTQAEASERSTSQRGGDYQESLNLNDQMFKPGWKDIFRMNQNELESEIRKVYRDSTLDPRRKAYLVQNLMTSRWIAAQQKLPKAPSGESSSKQIEGCSPSFRDPEKQIFGCEHYKRNCKLRAACCGKLFTCRFCHDNASDHSMDRKATMEMMCMRCLTIQPVGSVCISPSCDGLTMAKYYCNICKFFDDERNVYHCPFCNICRVGQGLGIDYFHCMKCNCCLGIKSASHKCLEKGLEMNCPICCDDLFTSSATVRALPCGHYMHSSCFQAYTCSHYTCPICSKSLGDMAVYFGMLDALLAAEELPEEYRDRYQDILCHDCDRKATSRFHWLYHKCGSCGSYNTRVIKSEATNSSCI</sequence>
<keyword evidence="3 5" id="KW-0863">Zinc-finger</keyword>
<dbReference type="OMA" id="KCSNINC"/>
<dbReference type="GO" id="GO:0008270">
    <property type="term" value="F:zinc ion binding"/>
    <property type="evidence" value="ECO:0007669"/>
    <property type="project" value="UniProtKB-KW"/>
</dbReference>
<evidence type="ECO:0000256" key="2">
    <source>
        <dbReference type="ARBA" id="ARBA00022723"/>
    </source>
</evidence>
<dbReference type="InterPro" id="IPR017921">
    <property type="entry name" value="Znf_CTCHY"/>
</dbReference>
<dbReference type="Proteomes" id="UP000000226">
    <property type="component" value="Chromosome 3"/>
</dbReference>
<dbReference type="GO" id="GO:0006511">
    <property type="term" value="P:ubiquitin-dependent protein catabolic process"/>
    <property type="evidence" value="ECO:0007669"/>
    <property type="project" value="TreeGrafter"/>
</dbReference>
<dbReference type="PANTHER" id="PTHR21319:SF35">
    <property type="entry name" value="CHY ZINC FINGER PROTEIN"/>
    <property type="match status" value="1"/>
</dbReference>
<dbReference type="InterPro" id="IPR013083">
    <property type="entry name" value="Znf_RING/FYVE/PHD"/>
</dbReference>
<dbReference type="GO" id="GO:0061630">
    <property type="term" value="F:ubiquitin protein ligase activity"/>
    <property type="evidence" value="ECO:0007669"/>
    <property type="project" value="TreeGrafter"/>
</dbReference>
<dbReference type="Pfam" id="PF13639">
    <property type="entry name" value="zf-RING_2"/>
    <property type="match status" value="1"/>
</dbReference>
<dbReference type="FunFam" id="3.30.40.10:FF:000208">
    <property type="entry name" value="Zinc finger protein-related isoform 1"/>
    <property type="match status" value="1"/>
</dbReference>
<reference evidence="11" key="1">
    <citation type="journal article" date="2014" name="Nat. Genet.">
        <title>A reference genome for common bean and genome-wide analysis of dual domestications.</title>
        <authorList>
            <person name="Schmutz J."/>
            <person name="McClean P.E."/>
            <person name="Mamidi S."/>
            <person name="Wu G.A."/>
            <person name="Cannon S.B."/>
            <person name="Grimwood J."/>
            <person name="Jenkins J."/>
            <person name="Shu S."/>
            <person name="Song Q."/>
            <person name="Chavarro C."/>
            <person name="Torres-Torres M."/>
            <person name="Geffroy V."/>
            <person name="Moghaddam S.M."/>
            <person name="Gao D."/>
            <person name="Abernathy B."/>
            <person name="Barry K."/>
            <person name="Blair M."/>
            <person name="Brick M.A."/>
            <person name="Chovatia M."/>
            <person name="Gepts P."/>
            <person name="Goodstein D.M."/>
            <person name="Gonzales M."/>
            <person name="Hellsten U."/>
            <person name="Hyten D.L."/>
            <person name="Jia G."/>
            <person name="Kelly J.D."/>
            <person name="Kudrna D."/>
            <person name="Lee R."/>
            <person name="Richard M.M."/>
            <person name="Miklas P.N."/>
            <person name="Osorno J.M."/>
            <person name="Rodrigues J."/>
            <person name="Thareau V."/>
            <person name="Urrea C.A."/>
            <person name="Wang M."/>
            <person name="Yu Y."/>
            <person name="Zhang M."/>
            <person name="Wing R.A."/>
            <person name="Cregan P.B."/>
            <person name="Rokhsar D.S."/>
            <person name="Jackson S.A."/>
        </authorList>
    </citation>
    <scope>NUCLEOTIDE SEQUENCE [LARGE SCALE GENOMIC DNA]</scope>
    <source>
        <strain evidence="11">cv. G19833</strain>
    </source>
</reference>
<proteinExistence type="predicted"/>
<keyword evidence="2" id="KW-0479">Metal-binding</keyword>
<dbReference type="InterPro" id="IPR037274">
    <property type="entry name" value="Znf_CHY_sf"/>
</dbReference>
<evidence type="ECO:0000259" key="8">
    <source>
        <dbReference type="PROSITE" id="PS51266"/>
    </source>
</evidence>
<dbReference type="Pfam" id="PF01814">
    <property type="entry name" value="Hemerythrin"/>
    <property type="match status" value="1"/>
</dbReference>
<evidence type="ECO:0000256" key="3">
    <source>
        <dbReference type="ARBA" id="ARBA00022771"/>
    </source>
</evidence>